<protein>
    <submittedName>
        <fullName evidence="1">Cyclase family protein</fullName>
        <ecNumber evidence="1">3.5.-.-</ecNumber>
    </submittedName>
</protein>
<proteinExistence type="predicted"/>
<dbReference type="GO" id="GO:0016787">
    <property type="term" value="F:hydrolase activity"/>
    <property type="evidence" value="ECO:0007669"/>
    <property type="project" value="UniProtKB-KW"/>
</dbReference>
<dbReference type="InterPro" id="IPR006311">
    <property type="entry name" value="TAT_signal"/>
</dbReference>
<accession>A0ABU0ZPC1</accession>
<evidence type="ECO:0000313" key="1">
    <source>
        <dbReference type="EMBL" id="MDQ7908199.1"/>
    </source>
</evidence>
<dbReference type="Proteomes" id="UP001230908">
    <property type="component" value="Unassembled WGS sequence"/>
</dbReference>
<keyword evidence="2" id="KW-1185">Reference proteome</keyword>
<dbReference type="RefSeq" id="WP_308715465.1">
    <property type="nucleotide sequence ID" value="NZ_JAVHUY010000028.1"/>
</dbReference>
<dbReference type="InterPro" id="IPR007325">
    <property type="entry name" value="KFase/CYL"/>
</dbReference>
<dbReference type="EC" id="3.5.-.-" evidence="1"/>
<gene>
    <name evidence="1" type="ORF">RB614_27105</name>
</gene>
<reference evidence="1 2" key="1">
    <citation type="submission" date="2023-08" db="EMBL/GenBank/DDBJ databases">
        <title>Phytohabitans sansha sp. nov., isolated from marine sediment.</title>
        <authorList>
            <person name="Zhao Y."/>
            <person name="Yi K."/>
        </authorList>
    </citation>
    <scope>NUCLEOTIDE SEQUENCE [LARGE SCALE GENOMIC DNA]</scope>
    <source>
        <strain evidence="1 2">ZYX-F-186</strain>
    </source>
</reference>
<organism evidence="1 2">
    <name type="scientific">Phytohabitans maris</name>
    <dbReference type="NCBI Taxonomy" id="3071409"/>
    <lineage>
        <taxon>Bacteria</taxon>
        <taxon>Bacillati</taxon>
        <taxon>Actinomycetota</taxon>
        <taxon>Actinomycetes</taxon>
        <taxon>Micromonosporales</taxon>
        <taxon>Micromonosporaceae</taxon>
    </lineage>
</organism>
<dbReference type="InterPro" id="IPR037175">
    <property type="entry name" value="KFase_sf"/>
</dbReference>
<keyword evidence="1" id="KW-0378">Hydrolase</keyword>
<dbReference type="PANTHER" id="PTHR31118:SF12">
    <property type="entry name" value="CYCLASE-LIKE PROTEIN 2"/>
    <property type="match status" value="1"/>
</dbReference>
<evidence type="ECO:0000313" key="2">
    <source>
        <dbReference type="Proteomes" id="UP001230908"/>
    </source>
</evidence>
<sequence>MCTEECLKRAGRGGAFGRRAALAGAAAIAAAVAVPEAAQASPRVGHRGGPLDLTYPLTTTFPAFAPGEEASRRTYVTIEENGYYMQQWRILEHYGTHVDAPGHFTPGGRLSPELAAAELVTPAVVIDIAARAAHDPDTTVTVDDVKRFERRYGRIPRDAAVLMYSGWGAKVGDPDAYRGTDAAGTLHFPGFSPEATEWLLRHRRIRSLGVDTLSIDPGVSSTFDTHLILTGADRYGVENLAGLDRLPRTGSTLFVGLIPYQRGSGGQARVLATW</sequence>
<dbReference type="Gene3D" id="3.50.30.50">
    <property type="entry name" value="Putative cyclase"/>
    <property type="match status" value="1"/>
</dbReference>
<dbReference type="EMBL" id="JAVHUY010000028">
    <property type="protein sequence ID" value="MDQ7908199.1"/>
    <property type="molecule type" value="Genomic_DNA"/>
</dbReference>
<comment type="caution">
    <text evidence="1">The sequence shown here is derived from an EMBL/GenBank/DDBJ whole genome shotgun (WGS) entry which is preliminary data.</text>
</comment>
<name>A0ABU0ZPC1_9ACTN</name>
<dbReference type="PROSITE" id="PS51318">
    <property type="entry name" value="TAT"/>
    <property type="match status" value="1"/>
</dbReference>
<dbReference type="SUPFAM" id="SSF102198">
    <property type="entry name" value="Putative cyclase"/>
    <property type="match status" value="1"/>
</dbReference>
<dbReference type="Pfam" id="PF04199">
    <property type="entry name" value="Cyclase"/>
    <property type="match status" value="1"/>
</dbReference>
<dbReference type="PANTHER" id="PTHR31118">
    <property type="entry name" value="CYCLASE-LIKE PROTEIN 2"/>
    <property type="match status" value="1"/>
</dbReference>